<dbReference type="Proteomes" id="UP000001449">
    <property type="component" value="Chromosome 8"/>
</dbReference>
<feature type="compositionally biased region" description="Low complexity" evidence="1">
    <location>
        <begin position="448"/>
        <end position="460"/>
    </location>
</feature>
<dbReference type="InParanoid" id="B8C6S1"/>
<feature type="compositionally biased region" description="Low complexity" evidence="1">
    <location>
        <begin position="64"/>
        <end position="76"/>
    </location>
</feature>
<feature type="compositionally biased region" description="Polar residues" evidence="1">
    <location>
        <begin position="96"/>
        <end position="112"/>
    </location>
</feature>
<dbReference type="GeneID" id="7450146"/>
<feature type="compositionally biased region" description="Polar residues" evidence="1">
    <location>
        <begin position="54"/>
        <end position="63"/>
    </location>
</feature>
<proteinExistence type="predicted"/>
<dbReference type="HOGENOM" id="CLU_441825_0_0_1"/>
<organism evidence="2 3">
    <name type="scientific">Thalassiosira pseudonana</name>
    <name type="common">Marine diatom</name>
    <name type="synonym">Cyclotella nana</name>
    <dbReference type="NCBI Taxonomy" id="35128"/>
    <lineage>
        <taxon>Eukaryota</taxon>
        <taxon>Sar</taxon>
        <taxon>Stramenopiles</taxon>
        <taxon>Ochrophyta</taxon>
        <taxon>Bacillariophyta</taxon>
        <taxon>Coscinodiscophyceae</taxon>
        <taxon>Thalassiosirophycidae</taxon>
        <taxon>Thalassiosirales</taxon>
        <taxon>Thalassiosiraceae</taxon>
        <taxon>Thalassiosira</taxon>
    </lineage>
</organism>
<dbReference type="PaxDb" id="35128-Thaps23734"/>
<feature type="compositionally biased region" description="Low complexity" evidence="1">
    <location>
        <begin position="181"/>
        <end position="202"/>
    </location>
</feature>
<evidence type="ECO:0000313" key="2">
    <source>
        <dbReference type="EMBL" id="EED90619.1"/>
    </source>
</evidence>
<protein>
    <submittedName>
        <fullName evidence="2">Uncharacterized protein</fullName>
    </submittedName>
</protein>
<feature type="compositionally biased region" description="Basic residues" evidence="1">
    <location>
        <begin position="15"/>
        <end position="25"/>
    </location>
</feature>
<dbReference type="KEGG" id="tps:THAPSDRAFT_23734"/>
<feature type="region of interest" description="Disordered" evidence="1">
    <location>
        <begin position="176"/>
        <end position="211"/>
    </location>
</feature>
<feature type="compositionally biased region" description="Low complexity" evidence="1">
    <location>
        <begin position="116"/>
        <end position="129"/>
    </location>
</feature>
<feature type="compositionally biased region" description="Polar residues" evidence="1">
    <location>
        <begin position="380"/>
        <end position="389"/>
    </location>
</feature>
<feature type="region of interest" description="Disordered" evidence="1">
    <location>
        <begin position="345"/>
        <end position="460"/>
    </location>
</feature>
<feature type="compositionally biased region" description="Polar residues" evidence="1">
    <location>
        <begin position="402"/>
        <end position="428"/>
    </location>
</feature>
<sequence length="619" mass="65306">MAATVKSQQQQAGKSKQKSLWKRMFKSSTSSSNKASADSASDKKSTTPSPPSIDNRNNGANHRSNSSSTSSSSDSSINNQQHPDLSPMEEVLPTPIKSSKPSTNNGPDSTPRSRSSKATFSTASTSALSSQFSMQALASRAGGGGNGVGGMNDEYSYSCAASTAFTGNVHVSNSIGGGGSPIHSSSGSSQPGRSFLMGSMGKKGLKNGGGGGCTLPPLPDCHSVKDTLPVDYTVQQQELPAKSVAENADRVTEVVVSKVDTRNSLEENKGQEAEETDGFEELVRQRSSRYSGITSQDITTNVTAKNVTASISIAEETPLEVVSPGYDYHETEQFMSLFRSLKQTEAVDGSEDGNAPDATTANKTPADAKLAPSFSPRTPPCTQRKSINNEFFIEEPTEKEQPNTSQRKSKQSSPQFKDTQDSFANDPSSHIYAEINIRNKPKKPHPLSRTGSEGTTGTSSLAMTSISSLTGRDSLFPSLDPSSQSGLGGLWFYSFGSTGDADEVNDAAVVPAHEEENYFDYTNDDTVQKARLLGAVGGSGAENASGTRVLDTLSTVLNTVFYNTCQCFEGVVSAENVADEVVMENDAGVVLVKDVSGAASKAANNAVPKEPTFSLPMEN</sequence>
<feature type="compositionally biased region" description="Low complexity" evidence="1">
    <location>
        <begin position="26"/>
        <end position="39"/>
    </location>
</feature>
<dbReference type="EMBL" id="CM000644">
    <property type="protein sequence ID" value="EED90619.1"/>
    <property type="molecule type" value="Genomic_DNA"/>
</dbReference>
<evidence type="ECO:0000313" key="3">
    <source>
        <dbReference type="Proteomes" id="UP000001449"/>
    </source>
</evidence>
<dbReference type="RefSeq" id="XP_002291768.1">
    <property type="nucleotide sequence ID" value="XM_002291732.1"/>
</dbReference>
<reference evidence="2 3" key="1">
    <citation type="journal article" date="2004" name="Science">
        <title>The genome of the diatom Thalassiosira pseudonana: ecology, evolution, and metabolism.</title>
        <authorList>
            <person name="Armbrust E.V."/>
            <person name="Berges J.A."/>
            <person name="Bowler C."/>
            <person name="Green B.R."/>
            <person name="Martinez D."/>
            <person name="Putnam N.H."/>
            <person name="Zhou S."/>
            <person name="Allen A.E."/>
            <person name="Apt K.E."/>
            <person name="Bechner M."/>
            <person name="Brzezinski M.A."/>
            <person name="Chaal B.K."/>
            <person name="Chiovitti A."/>
            <person name="Davis A.K."/>
            <person name="Demarest M.S."/>
            <person name="Detter J.C."/>
            <person name="Glavina T."/>
            <person name="Goodstein D."/>
            <person name="Hadi M.Z."/>
            <person name="Hellsten U."/>
            <person name="Hildebrand M."/>
            <person name="Jenkins B.D."/>
            <person name="Jurka J."/>
            <person name="Kapitonov V.V."/>
            <person name="Kroger N."/>
            <person name="Lau W.W."/>
            <person name="Lane T.W."/>
            <person name="Larimer F.W."/>
            <person name="Lippmeier J.C."/>
            <person name="Lucas S."/>
            <person name="Medina M."/>
            <person name="Montsant A."/>
            <person name="Obornik M."/>
            <person name="Parker M.S."/>
            <person name="Palenik B."/>
            <person name="Pazour G.J."/>
            <person name="Richardson P.M."/>
            <person name="Rynearson T.A."/>
            <person name="Saito M.A."/>
            <person name="Schwartz D.C."/>
            <person name="Thamatrakoln K."/>
            <person name="Valentin K."/>
            <person name="Vardi A."/>
            <person name="Wilkerson F.P."/>
            <person name="Rokhsar D.S."/>
        </authorList>
    </citation>
    <scope>NUCLEOTIDE SEQUENCE [LARGE SCALE GENOMIC DNA]</scope>
    <source>
        <strain evidence="2 3">CCMP1335</strain>
    </source>
</reference>
<gene>
    <name evidence="2" type="ORF">THAPSDRAFT_23734</name>
</gene>
<reference evidence="2 3" key="2">
    <citation type="journal article" date="2008" name="Nature">
        <title>The Phaeodactylum genome reveals the evolutionary history of diatom genomes.</title>
        <authorList>
            <person name="Bowler C."/>
            <person name="Allen A.E."/>
            <person name="Badger J.H."/>
            <person name="Grimwood J."/>
            <person name="Jabbari K."/>
            <person name="Kuo A."/>
            <person name="Maheswari U."/>
            <person name="Martens C."/>
            <person name="Maumus F."/>
            <person name="Otillar R.P."/>
            <person name="Rayko E."/>
            <person name="Salamov A."/>
            <person name="Vandepoele K."/>
            <person name="Beszteri B."/>
            <person name="Gruber A."/>
            <person name="Heijde M."/>
            <person name="Katinka M."/>
            <person name="Mock T."/>
            <person name="Valentin K."/>
            <person name="Verret F."/>
            <person name="Berges J.A."/>
            <person name="Brownlee C."/>
            <person name="Cadoret J.P."/>
            <person name="Chiovitti A."/>
            <person name="Choi C.J."/>
            <person name="Coesel S."/>
            <person name="De Martino A."/>
            <person name="Detter J.C."/>
            <person name="Durkin C."/>
            <person name="Falciatore A."/>
            <person name="Fournet J."/>
            <person name="Haruta M."/>
            <person name="Huysman M.J."/>
            <person name="Jenkins B.D."/>
            <person name="Jiroutova K."/>
            <person name="Jorgensen R.E."/>
            <person name="Joubert Y."/>
            <person name="Kaplan A."/>
            <person name="Kroger N."/>
            <person name="Kroth P.G."/>
            <person name="La Roche J."/>
            <person name="Lindquist E."/>
            <person name="Lommer M."/>
            <person name="Martin-Jezequel V."/>
            <person name="Lopez P.J."/>
            <person name="Lucas S."/>
            <person name="Mangogna M."/>
            <person name="McGinnis K."/>
            <person name="Medlin L.K."/>
            <person name="Montsant A."/>
            <person name="Oudot-Le Secq M.P."/>
            <person name="Napoli C."/>
            <person name="Obornik M."/>
            <person name="Parker M.S."/>
            <person name="Petit J.L."/>
            <person name="Porcel B.M."/>
            <person name="Poulsen N."/>
            <person name="Robison M."/>
            <person name="Rychlewski L."/>
            <person name="Rynearson T.A."/>
            <person name="Schmutz J."/>
            <person name="Shapiro H."/>
            <person name="Siaut M."/>
            <person name="Stanley M."/>
            <person name="Sussman M.R."/>
            <person name="Taylor A.R."/>
            <person name="Vardi A."/>
            <person name="von Dassow P."/>
            <person name="Vyverman W."/>
            <person name="Willis A."/>
            <person name="Wyrwicz L.S."/>
            <person name="Rokhsar D.S."/>
            <person name="Weissenbach J."/>
            <person name="Armbrust E.V."/>
            <person name="Green B.R."/>
            <person name="Van de Peer Y."/>
            <person name="Grigoriev I.V."/>
        </authorList>
    </citation>
    <scope>NUCLEOTIDE SEQUENCE [LARGE SCALE GENOMIC DNA]</scope>
    <source>
        <strain evidence="2 3">CCMP1335</strain>
    </source>
</reference>
<feature type="compositionally biased region" description="Low complexity" evidence="1">
    <location>
        <begin position="1"/>
        <end position="14"/>
    </location>
</feature>
<dbReference type="AlphaFoldDB" id="B8C6S1"/>
<keyword evidence="3" id="KW-1185">Reference proteome</keyword>
<name>B8C6S1_THAPS</name>
<evidence type="ECO:0000256" key="1">
    <source>
        <dbReference type="SAM" id="MobiDB-lite"/>
    </source>
</evidence>
<accession>B8C6S1</accession>
<feature type="region of interest" description="Disordered" evidence="1">
    <location>
        <begin position="1"/>
        <end position="129"/>
    </location>
</feature>